<proteinExistence type="predicted"/>
<keyword evidence="1" id="KW-0472">Membrane</keyword>
<evidence type="ECO:0000256" key="1">
    <source>
        <dbReference type="SAM" id="Phobius"/>
    </source>
</evidence>
<dbReference type="EMBL" id="PCUC01000103">
    <property type="protein sequence ID" value="PIQ06601.1"/>
    <property type="molecule type" value="Genomic_DNA"/>
</dbReference>
<comment type="caution">
    <text evidence="2">The sequence shown here is derived from an EMBL/GenBank/DDBJ whole genome shotgun (WGS) entry which is preliminary data.</text>
</comment>
<feature type="transmembrane region" description="Helical" evidence="1">
    <location>
        <begin position="93"/>
        <end position="117"/>
    </location>
</feature>
<gene>
    <name evidence="2" type="ORF">COW72_01855</name>
</gene>
<dbReference type="Proteomes" id="UP000230778">
    <property type="component" value="Unassembled WGS sequence"/>
</dbReference>
<feature type="transmembrane region" description="Helical" evidence="1">
    <location>
        <begin position="145"/>
        <end position="167"/>
    </location>
</feature>
<accession>A0A2H0FKQ3</accession>
<feature type="transmembrane region" description="Helical" evidence="1">
    <location>
        <begin position="21"/>
        <end position="46"/>
    </location>
</feature>
<name>A0A2H0FKQ3_9BACT</name>
<protein>
    <recommendedName>
        <fullName evidence="4">Histidine kinase N-terminal 7TM region domain-containing protein</fullName>
    </recommendedName>
</protein>
<keyword evidence="1" id="KW-0812">Transmembrane</keyword>
<sequence length="222" mass="25310">MFSTIFLLILSGIKILQKSKVINYFPGKIFSLGLFFIATGILFYAIRDVFVQFRIYEIQAQFIKYGAVLHFIGGFLIYWFLSREFVSKTFLRDITFGLFALLMILFIVITTGGIFTIENELQLAPFEPIPYSVVRNYISAPLGNIYLLGIIIGVSLLIFGIMLYNSLKEENKALRTKGLFYAWGILLLIAPMGICMLVSPIYARIGYLFGAILIWRGFKIKT</sequence>
<feature type="transmembrane region" description="Helical" evidence="1">
    <location>
        <begin position="62"/>
        <end position="81"/>
    </location>
</feature>
<keyword evidence="1" id="KW-1133">Transmembrane helix</keyword>
<dbReference type="AlphaFoldDB" id="A0A2H0FKQ3"/>
<evidence type="ECO:0000313" key="3">
    <source>
        <dbReference type="Proteomes" id="UP000230778"/>
    </source>
</evidence>
<feature type="transmembrane region" description="Helical" evidence="1">
    <location>
        <begin position="179"/>
        <end position="203"/>
    </location>
</feature>
<reference evidence="2 3" key="1">
    <citation type="submission" date="2017-09" db="EMBL/GenBank/DDBJ databases">
        <title>Depth-based differentiation of microbial function through sediment-hosted aquifers and enrichment of novel symbionts in the deep terrestrial subsurface.</title>
        <authorList>
            <person name="Probst A.J."/>
            <person name="Ladd B."/>
            <person name="Jarett J.K."/>
            <person name="Geller-Mcgrath D.E."/>
            <person name="Sieber C.M."/>
            <person name="Emerson J.B."/>
            <person name="Anantharaman K."/>
            <person name="Thomas B.C."/>
            <person name="Malmstrom R."/>
            <person name="Stieglmeier M."/>
            <person name="Klingl A."/>
            <person name="Woyke T."/>
            <person name="Ryan C.M."/>
            <person name="Banfield J.F."/>
        </authorList>
    </citation>
    <scope>NUCLEOTIDE SEQUENCE [LARGE SCALE GENOMIC DNA]</scope>
    <source>
        <strain evidence="2">CG18_big_fil_WC_8_21_14_2_50_37_10</strain>
    </source>
</reference>
<organism evidence="2 3">
    <name type="scientific">Candidatus Nealsonbacteria bacterium CG18_big_fil_WC_8_21_14_2_50_37_10</name>
    <dbReference type="NCBI Taxonomy" id="1974717"/>
    <lineage>
        <taxon>Bacteria</taxon>
        <taxon>Candidatus Nealsoniibacteriota</taxon>
    </lineage>
</organism>
<evidence type="ECO:0000313" key="2">
    <source>
        <dbReference type="EMBL" id="PIQ06601.1"/>
    </source>
</evidence>
<evidence type="ECO:0008006" key="4">
    <source>
        <dbReference type="Google" id="ProtNLM"/>
    </source>
</evidence>